<evidence type="ECO:0000256" key="2">
    <source>
        <dbReference type="ARBA" id="ARBA00022801"/>
    </source>
</evidence>
<dbReference type="Pfam" id="PF01136">
    <property type="entry name" value="Peptidase_U32"/>
    <property type="match status" value="1"/>
</dbReference>
<name>A0A9D1AML4_9FIRM</name>
<dbReference type="Proteomes" id="UP000824242">
    <property type="component" value="Unassembled WGS sequence"/>
</dbReference>
<reference evidence="5" key="1">
    <citation type="submission" date="2020-10" db="EMBL/GenBank/DDBJ databases">
        <authorList>
            <person name="Gilroy R."/>
        </authorList>
    </citation>
    <scope>NUCLEOTIDE SEQUENCE</scope>
    <source>
        <strain evidence="5">ChiSxjej1B13-7958</strain>
    </source>
</reference>
<dbReference type="Pfam" id="PF16325">
    <property type="entry name" value="Peptidase_U32_C"/>
    <property type="match status" value="1"/>
</dbReference>
<dbReference type="GO" id="GO:0008233">
    <property type="term" value="F:peptidase activity"/>
    <property type="evidence" value="ECO:0007669"/>
    <property type="project" value="UniProtKB-KW"/>
</dbReference>
<evidence type="ECO:0000259" key="4">
    <source>
        <dbReference type="Pfam" id="PF16325"/>
    </source>
</evidence>
<dbReference type="EMBL" id="DVGZ01000041">
    <property type="protein sequence ID" value="HIR46820.1"/>
    <property type="molecule type" value="Genomic_DNA"/>
</dbReference>
<dbReference type="AlphaFoldDB" id="A0A9D1AML4"/>
<evidence type="ECO:0000256" key="1">
    <source>
        <dbReference type="ARBA" id="ARBA00022670"/>
    </source>
</evidence>
<dbReference type="InterPro" id="IPR001539">
    <property type="entry name" value="Peptidase_U32"/>
</dbReference>
<dbReference type="InterPro" id="IPR032525">
    <property type="entry name" value="Peptidase_U32_C"/>
</dbReference>
<dbReference type="InterPro" id="IPR051454">
    <property type="entry name" value="RNA/ubiquinone_mod_enzymes"/>
</dbReference>
<dbReference type="PROSITE" id="PS01276">
    <property type="entry name" value="PEPTIDASE_U32"/>
    <property type="match status" value="1"/>
</dbReference>
<dbReference type="PANTHER" id="PTHR30217:SF6">
    <property type="entry name" value="TRNA HYDROXYLATION PROTEIN P"/>
    <property type="match status" value="1"/>
</dbReference>
<keyword evidence="2" id="KW-0378">Hydrolase</keyword>
<keyword evidence="1" id="KW-0645">Protease</keyword>
<evidence type="ECO:0000313" key="6">
    <source>
        <dbReference type="Proteomes" id="UP000824242"/>
    </source>
</evidence>
<sequence>MKKPEVLAPAGDMDRLRAALRFGADAVYLAGSEFGMRSAPANFTPEELREAVSLAHAQGVRVYLTCNTIPRSDELERLPAFLAHAQEVGVDAFILTDLGVLELAREYAPKVELHISTQAGVANYAAANALHRLGASRVVLARELSLAEIAVLRGRTPPELEIEAFVHGAMCMSFSGRCLLSNYLTGRDANRGDCAQPCRWKYALVEEKRPGQYMEIETAGEGSYILNSRDMCMIEHIPELVNAGVTSLKIEGRAKSAYYVSVITHAYRQAVDWCFDHPGEPVPAWIVRETEAISHRPYSTGFYFGSEPGQETVHGGYVRDCEVIAVCDGRQGSDLLLTQKNRFFRGDVADVLEPGRRPYEVSLDAIFNEDGEPLESAPHPAMRVRLRSDAPVSPGAILRKWSPSEGKTE</sequence>
<feature type="domain" description="Peptidase family U32 C-terminal" evidence="4">
    <location>
        <begin position="334"/>
        <end position="399"/>
    </location>
</feature>
<dbReference type="GO" id="GO:0006508">
    <property type="term" value="P:proteolysis"/>
    <property type="evidence" value="ECO:0007669"/>
    <property type="project" value="UniProtKB-KW"/>
</dbReference>
<gene>
    <name evidence="5" type="ORF">IAB89_04035</name>
</gene>
<proteinExistence type="inferred from homology"/>
<protein>
    <submittedName>
        <fullName evidence="5">U32 family peptidase</fullName>
    </submittedName>
</protein>
<accession>A0A9D1AML4</accession>
<evidence type="ECO:0000313" key="5">
    <source>
        <dbReference type="EMBL" id="HIR46820.1"/>
    </source>
</evidence>
<dbReference type="PANTHER" id="PTHR30217">
    <property type="entry name" value="PEPTIDASE U32 FAMILY"/>
    <property type="match status" value="1"/>
</dbReference>
<organism evidence="5 6">
    <name type="scientific">Candidatus Caccousia avicola</name>
    <dbReference type="NCBI Taxonomy" id="2840721"/>
    <lineage>
        <taxon>Bacteria</taxon>
        <taxon>Bacillati</taxon>
        <taxon>Bacillota</taxon>
        <taxon>Clostridia</taxon>
        <taxon>Eubacteriales</taxon>
        <taxon>Oscillospiraceae</taxon>
        <taxon>Oscillospiraceae incertae sedis</taxon>
        <taxon>Candidatus Caccousia</taxon>
    </lineage>
</organism>
<dbReference type="Gene3D" id="2.40.30.10">
    <property type="entry name" value="Translation factors"/>
    <property type="match status" value="1"/>
</dbReference>
<reference evidence="5" key="2">
    <citation type="journal article" date="2021" name="PeerJ">
        <title>Extensive microbial diversity within the chicken gut microbiome revealed by metagenomics and culture.</title>
        <authorList>
            <person name="Gilroy R."/>
            <person name="Ravi A."/>
            <person name="Getino M."/>
            <person name="Pursley I."/>
            <person name="Horton D.L."/>
            <person name="Alikhan N.F."/>
            <person name="Baker D."/>
            <person name="Gharbi K."/>
            <person name="Hall N."/>
            <person name="Watson M."/>
            <person name="Adriaenssens E.M."/>
            <person name="Foster-Nyarko E."/>
            <person name="Jarju S."/>
            <person name="Secka A."/>
            <person name="Antonio M."/>
            <person name="Oren A."/>
            <person name="Chaudhuri R.R."/>
            <person name="La Ragione R."/>
            <person name="Hildebrand F."/>
            <person name="Pallen M.J."/>
        </authorList>
    </citation>
    <scope>NUCLEOTIDE SEQUENCE</scope>
    <source>
        <strain evidence="5">ChiSxjej1B13-7958</strain>
    </source>
</reference>
<evidence type="ECO:0000256" key="3">
    <source>
        <dbReference type="ARBA" id="ARBA00038374"/>
    </source>
</evidence>
<comment type="similarity">
    <text evidence="3">Belongs to the peptidase U32 family.</text>
</comment>
<dbReference type="SUPFAM" id="SSF51412">
    <property type="entry name" value="Inosine monophosphate dehydrogenase (IMPDH)"/>
    <property type="match status" value="1"/>
</dbReference>
<comment type="caution">
    <text evidence="5">The sequence shown here is derived from an EMBL/GenBank/DDBJ whole genome shotgun (WGS) entry which is preliminary data.</text>
</comment>